<accession>A0A3Q3JJK7</accession>
<dbReference type="InterPro" id="IPR006703">
    <property type="entry name" value="G_AIG1"/>
</dbReference>
<dbReference type="PANTHER" id="PTHR10903">
    <property type="entry name" value="GTPASE, IMAP FAMILY MEMBER-RELATED"/>
    <property type="match status" value="1"/>
</dbReference>
<evidence type="ECO:0000256" key="4">
    <source>
        <dbReference type="SAM" id="SignalP"/>
    </source>
</evidence>
<dbReference type="STRING" id="43700.ENSMALP00000019958"/>
<sequence>MLTLLCMSCVSVIQSLFKWLSRMWRFIIALSSKCKWLVAVIKAVTGPSSSGAETALTSSNTKPSLRLILLGSPGGGRTSLADTLMGNSETRASMGPIMESTKQGTVVDGRKVTVIDTPDLLGPSLGNNNRAREALRCLQLTSPGPHAFLLVIHAPCSSMGINHNAAQAIQSTLELFGDEVMQYIIPVLTHADRLDQRYTVDHLLDVDAGGLKRAVSLCGQRPELLDNRADRLPEAQSVTRRQLLGRVMEMKKLRGHFTHELQRREDCMREELLADMSSALARKLRHM</sequence>
<evidence type="ECO:0000313" key="6">
    <source>
        <dbReference type="Ensembl" id="ENSMALP00000019958.1"/>
    </source>
</evidence>
<dbReference type="SUPFAM" id="SSF52540">
    <property type="entry name" value="P-loop containing nucleoside triphosphate hydrolases"/>
    <property type="match status" value="1"/>
</dbReference>
<organism evidence="6 7">
    <name type="scientific">Monopterus albus</name>
    <name type="common">Swamp eel</name>
    <dbReference type="NCBI Taxonomy" id="43700"/>
    <lineage>
        <taxon>Eukaryota</taxon>
        <taxon>Metazoa</taxon>
        <taxon>Chordata</taxon>
        <taxon>Craniata</taxon>
        <taxon>Vertebrata</taxon>
        <taxon>Euteleostomi</taxon>
        <taxon>Actinopterygii</taxon>
        <taxon>Neopterygii</taxon>
        <taxon>Teleostei</taxon>
        <taxon>Neoteleostei</taxon>
        <taxon>Acanthomorphata</taxon>
        <taxon>Anabantaria</taxon>
        <taxon>Synbranchiformes</taxon>
        <taxon>Synbranchidae</taxon>
        <taxon>Monopterus</taxon>
    </lineage>
</organism>
<evidence type="ECO:0000256" key="1">
    <source>
        <dbReference type="ARBA" id="ARBA00008535"/>
    </source>
</evidence>
<feature type="chain" id="PRO_5018682721" description="AIG1-type G domain-containing protein" evidence="4">
    <location>
        <begin position="16"/>
        <end position="287"/>
    </location>
</feature>
<comment type="similarity">
    <text evidence="1">Belongs to the TRAFAC class TrmE-Era-EngA-EngB-Septin-like GTPase superfamily. AIG1/Toc34/Toc159-like paraseptin GTPase family. IAN subfamily.</text>
</comment>
<keyword evidence="3" id="KW-0342">GTP-binding</keyword>
<evidence type="ECO:0000313" key="7">
    <source>
        <dbReference type="Proteomes" id="UP000261600"/>
    </source>
</evidence>
<evidence type="ECO:0000259" key="5">
    <source>
        <dbReference type="PROSITE" id="PS51720"/>
    </source>
</evidence>
<dbReference type="Ensembl" id="ENSMALT00000020350.1">
    <property type="protein sequence ID" value="ENSMALP00000019958.1"/>
    <property type="gene ID" value="ENSMALG00000013933.1"/>
</dbReference>
<keyword evidence="4" id="KW-0732">Signal</keyword>
<reference evidence="6" key="1">
    <citation type="submission" date="2025-08" db="UniProtKB">
        <authorList>
            <consortium name="Ensembl"/>
        </authorList>
    </citation>
    <scope>IDENTIFICATION</scope>
</reference>
<dbReference type="PROSITE" id="PS51720">
    <property type="entry name" value="G_AIG1"/>
    <property type="match status" value="1"/>
</dbReference>
<protein>
    <recommendedName>
        <fullName evidence="5">AIG1-type G domain-containing protein</fullName>
    </recommendedName>
</protein>
<dbReference type="PANTHER" id="PTHR10903:SF170">
    <property type="entry name" value="GTPASE IMAP FAMILY MEMBER 7"/>
    <property type="match status" value="1"/>
</dbReference>
<feature type="signal peptide" evidence="4">
    <location>
        <begin position="1"/>
        <end position="15"/>
    </location>
</feature>
<keyword evidence="7" id="KW-1185">Reference proteome</keyword>
<dbReference type="Gene3D" id="3.40.50.300">
    <property type="entry name" value="P-loop containing nucleotide triphosphate hydrolases"/>
    <property type="match status" value="1"/>
</dbReference>
<dbReference type="GO" id="GO:0005525">
    <property type="term" value="F:GTP binding"/>
    <property type="evidence" value="ECO:0007669"/>
    <property type="project" value="UniProtKB-KW"/>
</dbReference>
<dbReference type="AlphaFoldDB" id="A0A3Q3JJK7"/>
<evidence type="ECO:0000256" key="2">
    <source>
        <dbReference type="ARBA" id="ARBA00022741"/>
    </source>
</evidence>
<evidence type="ECO:0000256" key="3">
    <source>
        <dbReference type="ARBA" id="ARBA00023134"/>
    </source>
</evidence>
<keyword evidence="2" id="KW-0547">Nucleotide-binding</keyword>
<feature type="domain" description="AIG1-type G" evidence="5">
    <location>
        <begin position="62"/>
        <end position="266"/>
    </location>
</feature>
<reference evidence="6" key="2">
    <citation type="submission" date="2025-09" db="UniProtKB">
        <authorList>
            <consortium name="Ensembl"/>
        </authorList>
    </citation>
    <scope>IDENTIFICATION</scope>
</reference>
<dbReference type="Pfam" id="PF04548">
    <property type="entry name" value="AIG1"/>
    <property type="match status" value="1"/>
</dbReference>
<proteinExistence type="inferred from homology"/>
<dbReference type="InterPro" id="IPR045058">
    <property type="entry name" value="GIMA/IAN/Toc"/>
</dbReference>
<name>A0A3Q3JJK7_MONAL</name>
<dbReference type="Proteomes" id="UP000261600">
    <property type="component" value="Unplaced"/>
</dbReference>
<dbReference type="InterPro" id="IPR027417">
    <property type="entry name" value="P-loop_NTPase"/>
</dbReference>